<dbReference type="AlphaFoldDB" id="A0A239V2Z3"/>
<keyword evidence="4" id="KW-0830">Ubiquinone</keyword>
<feature type="transmembrane region" description="Helical" evidence="2">
    <location>
        <begin position="495"/>
        <end position="515"/>
    </location>
</feature>
<keyword evidence="2" id="KW-1133">Transmembrane helix</keyword>
<protein>
    <submittedName>
        <fullName evidence="4">Probable ubiquinone biosynthesis protein UbiB</fullName>
    </submittedName>
</protein>
<keyword evidence="2" id="KW-0472">Membrane</keyword>
<dbReference type="Pfam" id="PF03109">
    <property type="entry name" value="ABC1"/>
    <property type="match status" value="1"/>
</dbReference>
<dbReference type="PANTHER" id="PTHR10566:SF113">
    <property type="entry name" value="PROTEIN ACTIVITY OF BC1 COMPLEX KINASE 7, CHLOROPLASTIC"/>
    <property type="match status" value="1"/>
</dbReference>
<dbReference type="PANTHER" id="PTHR10566">
    <property type="entry name" value="CHAPERONE-ACTIVITY OF BC1 COMPLEX CABC1 -RELATED"/>
    <property type="match status" value="1"/>
</dbReference>
<dbReference type="RefSeq" id="WP_157728053.1">
    <property type="nucleotide sequence ID" value="NZ_LT906453.1"/>
</dbReference>
<dbReference type="InterPro" id="IPR011009">
    <property type="entry name" value="Kinase-like_dom_sf"/>
</dbReference>
<dbReference type="KEGG" id="dco:SAMEA4475696_0035"/>
<dbReference type="OrthoDB" id="9795390at2"/>
<sequence>MKRGLARSREVGEILARNGLRALADSAGLSRRPSDPPRSDASIRAVENTRPEVLVSTLTELGTAWIKLGQTLATRRDLIPAEYCDALEALTDHTAPAPFADIRATIATSLGADPSALFRHIDPVPLGSASVGQVHPAITSDGREVVVKVRKPGVLENVHIDLELMERLVKAMCRARPQLEELGVIETMQTFAATLRAELDFRTEASNCEEMRSRFASDEAIAIPAVYRDLTTADVLTQERIVGGIRLDDLESMRAAGIDPDRAGRRYVDALMRMLLTFGRFHADPHPGNVYVHLDGHLTFIDWGMVGHVDTATRRALLRLIAGFAIPHEGLLISALLDLATPRRHLDRPKLRRDVGELVHILRSTTLSELSAAEVGGLITRIVRAHRLRLDPSIPVALRAMSVAEGLVRRLSPHLSLPDLAAVQAREAFGADMRPEQLRQIATDLLGDAMVFAHDLPARVSRVLDVIESGESEVTVAGDSLQKMRRQRDRDTRRLAGGMLASSGIIAGSIVWSAWYRARK</sequence>
<evidence type="ECO:0000259" key="3">
    <source>
        <dbReference type="Pfam" id="PF03109"/>
    </source>
</evidence>
<dbReference type="Proteomes" id="UP000242637">
    <property type="component" value="Chromosome 1"/>
</dbReference>
<dbReference type="CDD" id="cd05121">
    <property type="entry name" value="ABC1_ADCK3-like"/>
    <property type="match status" value="1"/>
</dbReference>
<dbReference type="EMBL" id="LT906453">
    <property type="protein sequence ID" value="SNV16580.1"/>
    <property type="molecule type" value="Genomic_DNA"/>
</dbReference>
<evidence type="ECO:0000256" key="2">
    <source>
        <dbReference type="SAM" id="Phobius"/>
    </source>
</evidence>
<accession>A0A239V2Z3</accession>
<comment type="similarity">
    <text evidence="1">Belongs to the protein kinase superfamily. ADCK protein kinase family.</text>
</comment>
<evidence type="ECO:0000256" key="1">
    <source>
        <dbReference type="ARBA" id="ARBA00009670"/>
    </source>
</evidence>
<proteinExistence type="inferred from homology"/>
<dbReference type="SUPFAM" id="SSF56112">
    <property type="entry name" value="Protein kinase-like (PK-like)"/>
    <property type="match status" value="1"/>
</dbReference>
<feature type="domain" description="ABC1 atypical kinase-like" evidence="3">
    <location>
        <begin position="90"/>
        <end position="324"/>
    </location>
</feature>
<keyword evidence="2" id="KW-0812">Transmembrane</keyword>
<evidence type="ECO:0000313" key="5">
    <source>
        <dbReference type="Proteomes" id="UP000242637"/>
    </source>
</evidence>
<dbReference type="InterPro" id="IPR050154">
    <property type="entry name" value="UbiB_kinase"/>
</dbReference>
<gene>
    <name evidence="4" type="primary">ubiB</name>
    <name evidence="4" type="ORF">SAMEA4475696_00035</name>
</gene>
<organism evidence="4 5">
    <name type="scientific">Dermatophilus congolensis</name>
    <dbReference type="NCBI Taxonomy" id="1863"/>
    <lineage>
        <taxon>Bacteria</taxon>
        <taxon>Bacillati</taxon>
        <taxon>Actinomycetota</taxon>
        <taxon>Actinomycetes</taxon>
        <taxon>Micrococcales</taxon>
        <taxon>Dermatophilaceae</taxon>
        <taxon>Dermatophilus</taxon>
    </lineage>
</organism>
<dbReference type="STRING" id="1121387.GCA_000429885_00778"/>
<dbReference type="GeneID" id="63458353"/>
<evidence type="ECO:0000313" key="4">
    <source>
        <dbReference type="EMBL" id="SNV16580.1"/>
    </source>
</evidence>
<keyword evidence="5" id="KW-1185">Reference proteome</keyword>
<dbReference type="InterPro" id="IPR004147">
    <property type="entry name" value="ABC1_dom"/>
</dbReference>
<name>A0A239V2Z3_9MICO</name>
<reference evidence="4 5" key="1">
    <citation type="submission" date="2017-06" db="EMBL/GenBank/DDBJ databases">
        <authorList>
            <consortium name="Pathogen Informatics"/>
        </authorList>
    </citation>
    <scope>NUCLEOTIDE SEQUENCE [LARGE SCALE GENOMIC DNA]</scope>
    <source>
        <strain evidence="4 5">NCTC13039</strain>
    </source>
</reference>